<evidence type="ECO:0000313" key="3">
    <source>
        <dbReference type="Proteomes" id="UP001153269"/>
    </source>
</evidence>
<gene>
    <name evidence="2" type="ORF">PLEPLA_LOCUS20213</name>
</gene>
<dbReference type="Proteomes" id="UP001153269">
    <property type="component" value="Unassembled WGS sequence"/>
</dbReference>
<dbReference type="EMBL" id="CADEAL010001411">
    <property type="protein sequence ID" value="CAB1432156.1"/>
    <property type="molecule type" value="Genomic_DNA"/>
</dbReference>
<feature type="region of interest" description="Disordered" evidence="1">
    <location>
        <begin position="29"/>
        <end position="48"/>
    </location>
</feature>
<accession>A0A9N7UJR2</accession>
<feature type="compositionally biased region" description="Low complexity" evidence="1">
    <location>
        <begin position="154"/>
        <end position="166"/>
    </location>
</feature>
<feature type="compositionally biased region" description="Low complexity" evidence="1">
    <location>
        <begin position="32"/>
        <end position="44"/>
    </location>
</feature>
<keyword evidence="3" id="KW-1185">Reference proteome</keyword>
<feature type="compositionally biased region" description="Low complexity" evidence="1">
    <location>
        <begin position="93"/>
        <end position="105"/>
    </location>
</feature>
<sequence length="185" mass="20573">MLVQPYSKPTAENVSHDVKELQFLGRRILPGSSTSSQRPVTSSCSEEDSPWKLDLLSETCHLLVFRGGFSLEARPPLRDLSAPRVQRRILPGSSTSSQRPVTSSCSEEDSPWKLDLLSETCHLLVFRGGFSLEARPPLRDMSPPRVQRRILPGSSTSSQRPVTSSCSEEDSPWKLDLLSETCHLL</sequence>
<evidence type="ECO:0000256" key="1">
    <source>
        <dbReference type="SAM" id="MobiDB-lite"/>
    </source>
</evidence>
<comment type="caution">
    <text evidence="2">The sequence shown here is derived from an EMBL/GenBank/DDBJ whole genome shotgun (WGS) entry which is preliminary data.</text>
</comment>
<evidence type="ECO:0000313" key="2">
    <source>
        <dbReference type="EMBL" id="CAB1432156.1"/>
    </source>
</evidence>
<reference evidence="2" key="1">
    <citation type="submission" date="2020-03" db="EMBL/GenBank/DDBJ databases">
        <authorList>
            <person name="Weist P."/>
        </authorList>
    </citation>
    <scope>NUCLEOTIDE SEQUENCE</scope>
</reference>
<feature type="region of interest" description="Disordered" evidence="1">
    <location>
        <begin position="136"/>
        <end position="170"/>
    </location>
</feature>
<organism evidence="2 3">
    <name type="scientific">Pleuronectes platessa</name>
    <name type="common">European plaice</name>
    <dbReference type="NCBI Taxonomy" id="8262"/>
    <lineage>
        <taxon>Eukaryota</taxon>
        <taxon>Metazoa</taxon>
        <taxon>Chordata</taxon>
        <taxon>Craniata</taxon>
        <taxon>Vertebrata</taxon>
        <taxon>Euteleostomi</taxon>
        <taxon>Actinopterygii</taxon>
        <taxon>Neopterygii</taxon>
        <taxon>Teleostei</taxon>
        <taxon>Neoteleostei</taxon>
        <taxon>Acanthomorphata</taxon>
        <taxon>Carangaria</taxon>
        <taxon>Pleuronectiformes</taxon>
        <taxon>Pleuronectoidei</taxon>
        <taxon>Pleuronectidae</taxon>
        <taxon>Pleuronectes</taxon>
    </lineage>
</organism>
<protein>
    <submittedName>
        <fullName evidence="2">Uncharacterized protein</fullName>
    </submittedName>
</protein>
<name>A0A9N7UJR2_PLEPL</name>
<proteinExistence type="predicted"/>
<dbReference type="AlphaFoldDB" id="A0A9N7UJR2"/>
<feature type="region of interest" description="Disordered" evidence="1">
    <location>
        <begin position="82"/>
        <end position="106"/>
    </location>
</feature>